<protein>
    <submittedName>
        <fullName evidence="3">Beta-lactamase regulating signal transducer with metallopeptidase domain</fullName>
    </submittedName>
</protein>
<keyword evidence="1" id="KW-1133">Transmembrane helix</keyword>
<dbReference type="Pfam" id="PF05569">
    <property type="entry name" value="Peptidase_M56"/>
    <property type="match status" value="1"/>
</dbReference>
<keyword evidence="1" id="KW-0812">Transmembrane</keyword>
<feature type="transmembrane region" description="Helical" evidence="1">
    <location>
        <begin position="12"/>
        <end position="36"/>
    </location>
</feature>
<dbReference type="PANTHER" id="PTHR34978">
    <property type="entry name" value="POSSIBLE SENSOR-TRANSDUCER PROTEIN BLAR"/>
    <property type="match status" value="1"/>
</dbReference>
<keyword evidence="1" id="KW-0472">Membrane</keyword>
<name>A0A560I6P0_9PROT</name>
<proteinExistence type="predicted"/>
<dbReference type="InterPro" id="IPR008756">
    <property type="entry name" value="Peptidase_M56"/>
</dbReference>
<reference evidence="3 4" key="1">
    <citation type="submission" date="2019-06" db="EMBL/GenBank/DDBJ databases">
        <title>Genomic Encyclopedia of Type Strains, Phase IV (KMG-V): Genome sequencing to study the core and pangenomes of soil and plant-associated prokaryotes.</title>
        <authorList>
            <person name="Whitman W."/>
        </authorList>
    </citation>
    <scope>NUCLEOTIDE SEQUENCE [LARGE SCALE GENOMIC DNA]</scope>
    <source>
        <strain evidence="3 4">BR 11140</strain>
    </source>
</reference>
<feature type="transmembrane region" description="Helical" evidence="1">
    <location>
        <begin position="114"/>
        <end position="135"/>
    </location>
</feature>
<evidence type="ECO:0000259" key="2">
    <source>
        <dbReference type="Pfam" id="PF05569"/>
    </source>
</evidence>
<evidence type="ECO:0000313" key="4">
    <source>
        <dbReference type="Proteomes" id="UP000318050"/>
    </source>
</evidence>
<feature type="transmembrane region" description="Helical" evidence="1">
    <location>
        <begin position="206"/>
        <end position="228"/>
    </location>
</feature>
<dbReference type="AlphaFoldDB" id="A0A560I6P0"/>
<evidence type="ECO:0000313" key="3">
    <source>
        <dbReference type="EMBL" id="TWB52720.1"/>
    </source>
</evidence>
<accession>A0A560I6P0</accession>
<sequence>MTPLFLSLPPLLSLVLDAAFRSLVLTAVVAGLLGALRVRTPQVAMAAWGAVLLSGLAMPLLVHLAPAGSLALPPGLYRAYRLWTSDGAGDDPAAAAVLRSLMPAVPVVAPRPSWGFVALIIYAAGTAGLLLRLGMGLLLSWRLARAATPVLADWTAGHDVRISPALTVPVSVGGRILLPPAATGWDAACRRAVLAHEASHIGRGDFYTLLLASLYRALFWFSPAAWWLNNRLADLAEASSDAAALATMEDRLSYAQILLDLAGAGRTTPLAAAGVAMARPSTVTRRVDRILAGRLPLAMVSPRRALAMAATVLPLALAAAGASADGRVGDTPDQIAARRAEQALPRTAIAMAPPAYDKFTGYYDLPFSPDRPLKVYRDGDRLMAGVIGQPAMEVLPESSHKFFAKGLPVQGDFIFDVQGRVAGLVLHQDGYLMPARRLDRRVGEALEEALRRHVAANLPQPGSEAALRTHIIQVQAGHIDPATISGAKADAITRMLPQTQPELSALGPIEQVEFRGVGPDGMDVYWVTHAKGRREWRIALDDSGKITAMWFKPIP</sequence>
<dbReference type="PANTHER" id="PTHR34978:SF3">
    <property type="entry name" value="SLR0241 PROTEIN"/>
    <property type="match status" value="1"/>
</dbReference>
<dbReference type="EMBL" id="VITT01000018">
    <property type="protein sequence ID" value="TWB52720.1"/>
    <property type="molecule type" value="Genomic_DNA"/>
</dbReference>
<dbReference type="Proteomes" id="UP000318050">
    <property type="component" value="Unassembled WGS sequence"/>
</dbReference>
<feature type="transmembrane region" description="Helical" evidence="1">
    <location>
        <begin position="43"/>
        <end position="65"/>
    </location>
</feature>
<comment type="caution">
    <text evidence="3">The sequence shown here is derived from an EMBL/GenBank/DDBJ whole genome shotgun (WGS) entry which is preliminary data.</text>
</comment>
<gene>
    <name evidence="3" type="ORF">FBZ92_11886</name>
</gene>
<organism evidence="3 4">
    <name type="scientific">Nitrospirillum amazonense</name>
    <dbReference type="NCBI Taxonomy" id="28077"/>
    <lineage>
        <taxon>Bacteria</taxon>
        <taxon>Pseudomonadati</taxon>
        <taxon>Pseudomonadota</taxon>
        <taxon>Alphaproteobacteria</taxon>
        <taxon>Rhodospirillales</taxon>
        <taxon>Azospirillaceae</taxon>
        <taxon>Nitrospirillum</taxon>
    </lineage>
</organism>
<dbReference type="OrthoDB" id="7817988at2"/>
<dbReference type="InterPro" id="IPR052173">
    <property type="entry name" value="Beta-lactam_resp_regulator"/>
</dbReference>
<evidence type="ECO:0000256" key="1">
    <source>
        <dbReference type="SAM" id="Phobius"/>
    </source>
</evidence>
<dbReference type="CDD" id="cd07341">
    <property type="entry name" value="M56_BlaR1_MecR1_like"/>
    <property type="match status" value="1"/>
</dbReference>
<feature type="domain" description="Peptidase M56" evidence="2">
    <location>
        <begin position="160"/>
        <end position="288"/>
    </location>
</feature>